<feature type="transmembrane region" description="Helical" evidence="1">
    <location>
        <begin position="283"/>
        <end position="308"/>
    </location>
</feature>
<keyword evidence="1" id="KW-0472">Membrane</keyword>
<evidence type="ECO:0000313" key="3">
    <source>
        <dbReference type="Proteomes" id="UP000648075"/>
    </source>
</evidence>
<gene>
    <name evidence="2" type="ORF">GCM10011614_32010</name>
</gene>
<sequence length="317" mass="34249">MTQPAFAVPVPVPLAAAAPSATSITLTPQDRPQNRGRRAVLSAILSLAVIAVVLHEMGGIALGGVLAMVPATPLFWAAFAASYLASPVSEWLIFRRLWGIPAAGLVALLRKRIYNELLLGYLGEAYFYTWARRHVTLEATPFGAVKDVAILSAMTGNAVTVALLAIVAPIVGTTTLGIDSRPLLWSLAVILCISVAAMIFRRQVFSLPRRDLMMITRLHLARIALSTFLLALLWRLVLPDVPLSWWLFLATLRLLVSRLPLLPNKDLLFAGIAVMALGHEKDIGELMALIAGLLLATHLTLGSVLALVDLARPERGR</sequence>
<dbReference type="RefSeq" id="WP_229814301.1">
    <property type="nucleotide sequence ID" value="NZ_BMZA01000019.1"/>
</dbReference>
<feature type="transmembrane region" description="Helical" evidence="1">
    <location>
        <begin position="148"/>
        <end position="171"/>
    </location>
</feature>
<proteinExistence type="predicted"/>
<reference evidence="2" key="2">
    <citation type="submission" date="2020-09" db="EMBL/GenBank/DDBJ databases">
        <authorList>
            <person name="Sun Q."/>
            <person name="Kim S."/>
        </authorList>
    </citation>
    <scope>NUCLEOTIDE SEQUENCE</scope>
    <source>
        <strain evidence="2">KCTC 32255</strain>
    </source>
</reference>
<feature type="transmembrane region" description="Helical" evidence="1">
    <location>
        <begin position="62"/>
        <end position="85"/>
    </location>
</feature>
<comment type="caution">
    <text evidence="2">The sequence shown here is derived from an EMBL/GenBank/DDBJ whole genome shotgun (WGS) entry which is preliminary data.</text>
</comment>
<keyword evidence="1" id="KW-0812">Transmembrane</keyword>
<accession>A0A918PKX4</accession>
<feature type="transmembrane region" description="Helical" evidence="1">
    <location>
        <begin position="39"/>
        <end position="55"/>
    </location>
</feature>
<evidence type="ECO:0000256" key="1">
    <source>
        <dbReference type="SAM" id="Phobius"/>
    </source>
</evidence>
<dbReference type="Proteomes" id="UP000648075">
    <property type="component" value="Unassembled WGS sequence"/>
</dbReference>
<feature type="transmembrane region" description="Helical" evidence="1">
    <location>
        <begin position="183"/>
        <end position="200"/>
    </location>
</feature>
<evidence type="ECO:0000313" key="2">
    <source>
        <dbReference type="EMBL" id="GGZ14687.1"/>
    </source>
</evidence>
<keyword evidence="1" id="KW-1133">Transmembrane helix</keyword>
<dbReference type="AlphaFoldDB" id="A0A918PKX4"/>
<organism evidence="2 3">
    <name type="scientific">Novosphingobium colocasiae</name>
    <dbReference type="NCBI Taxonomy" id="1256513"/>
    <lineage>
        <taxon>Bacteria</taxon>
        <taxon>Pseudomonadati</taxon>
        <taxon>Pseudomonadota</taxon>
        <taxon>Alphaproteobacteria</taxon>
        <taxon>Sphingomonadales</taxon>
        <taxon>Sphingomonadaceae</taxon>
        <taxon>Novosphingobium</taxon>
    </lineage>
</organism>
<keyword evidence="3" id="KW-1185">Reference proteome</keyword>
<feature type="transmembrane region" description="Helical" evidence="1">
    <location>
        <begin position="220"/>
        <end position="237"/>
    </location>
</feature>
<protein>
    <submittedName>
        <fullName evidence="2">Uncharacterized protein</fullName>
    </submittedName>
</protein>
<reference evidence="2" key="1">
    <citation type="journal article" date="2014" name="Int. J. Syst. Evol. Microbiol.">
        <title>Complete genome sequence of Corynebacterium casei LMG S-19264T (=DSM 44701T), isolated from a smear-ripened cheese.</title>
        <authorList>
            <consortium name="US DOE Joint Genome Institute (JGI-PGF)"/>
            <person name="Walter F."/>
            <person name="Albersmeier A."/>
            <person name="Kalinowski J."/>
            <person name="Ruckert C."/>
        </authorList>
    </citation>
    <scope>NUCLEOTIDE SEQUENCE</scope>
    <source>
        <strain evidence="2">KCTC 32255</strain>
    </source>
</reference>
<dbReference type="EMBL" id="BMZA01000019">
    <property type="protein sequence ID" value="GGZ14687.1"/>
    <property type="molecule type" value="Genomic_DNA"/>
</dbReference>
<name>A0A918PKX4_9SPHN</name>